<dbReference type="AlphaFoldDB" id="A0A482W9W9"/>
<evidence type="ECO:0000313" key="2">
    <source>
        <dbReference type="Proteomes" id="UP000292052"/>
    </source>
</evidence>
<name>A0A482W9W9_ASBVE</name>
<proteinExistence type="predicted"/>
<gene>
    <name evidence="1" type="ORF">BDFB_013945</name>
</gene>
<reference evidence="1 2" key="1">
    <citation type="submission" date="2017-03" db="EMBL/GenBank/DDBJ databases">
        <title>Genome of the blue death feigning beetle - Asbolus verrucosus.</title>
        <authorList>
            <person name="Rider S.D."/>
        </authorList>
    </citation>
    <scope>NUCLEOTIDE SEQUENCE [LARGE SCALE GENOMIC DNA]</scope>
    <source>
        <strain evidence="1">Butters</strain>
        <tissue evidence="1">Head and leg muscle</tissue>
    </source>
</reference>
<protein>
    <submittedName>
        <fullName evidence="1">JHBP domain containing protein</fullName>
    </submittedName>
</protein>
<dbReference type="Gene3D" id="3.15.10.30">
    <property type="entry name" value="Haemolymph juvenile hormone binding protein"/>
    <property type="match status" value="1"/>
</dbReference>
<dbReference type="InterPro" id="IPR010562">
    <property type="entry name" value="Haemolymph_juvenile_hormone-bd"/>
</dbReference>
<dbReference type="OrthoDB" id="8182977at2759"/>
<dbReference type="InterPro" id="IPR038606">
    <property type="entry name" value="To_sf"/>
</dbReference>
<evidence type="ECO:0000313" key="1">
    <source>
        <dbReference type="EMBL" id="RZC42001.1"/>
    </source>
</evidence>
<organism evidence="1 2">
    <name type="scientific">Asbolus verrucosus</name>
    <name type="common">Desert ironclad beetle</name>
    <dbReference type="NCBI Taxonomy" id="1661398"/>
    <lineage>
        <taxon>Eukaryota</taxon>
        <taxon>Metazoa</taxon>
        <taxon>Ecdysozoa</taxon>
        <taxon>Arthropoda</taxon>
        <taxon>Hexapoda</taxon>
        <taxon>Insecta</taxon>
        <taxon>Pterygota</taxon>
        <taxon>Neoptera</taxon>
        <taxon>Endopterygota</taxon>
        <taxon>Coleoptera</taxon>
        <taxon>Polyphaga</taxon>
        <taxon>Cucujiformia</taxon>
        <taxon>Tenebrionidae</taxon>
        <taxon>Pimeliinae</taxon>
        <taxon>Asbolus</taxon>
    </lineage>
</organism>
<sequence length="117" mass="13368">MFGDRGSRRYFPIKKTIPRGWVTKYRTFNIPNIRQGPGTIIATSSFKKCNRKQANFNQCLTVALEKKPFSEIELPNIEPLVFSSLSVPSGNEVLRFTQNYKNFTVSKSTTGNVIKFE</sequence>
<comment type="caution">
    <text evidence="1">The sequence shown here is derived from an EMBL/GenBank/DDBJ whole genome shotgun (WGS) entry which is preliminary data.</text>
</comment>
<dbReference type="Proteomes" id="UP000292052">
    <property type="component" value="Unassembled WGS sequence"/>
</dbReference>
<accession>A0A482W9W9</accession>
<dbReference type="EMBL" id="QDEB01011958">
    <property type="protein sequence ID" value="RZC42001.1"/>
    <property type="molecule type" value="Genomic_DNA"/>
</dbReference>
<keyword evidence="2" id="KW-1185">Reference proteome</keyword>
<dbReference type="Pfam" id="PF06585">
    <property type="entry name" value="JHBP"/>
    <property type="match status" value="1"/>
</dbReference>